<dbReference type="Proteomes" id="UP000494106">
    <property type="component" value="Unassembled WGS sequence"/>
</dbReference>
<sequence>MSLVPGDSRIHDSSHLRGTTKSRIPSKVPTRQKQQPLRPKLHGETQVSLRPKSANRVKDDGPSRQSNTRTMQERALARRKSGNYNKDQADQDSVQICEDLELVTSGVFPNLYSSKNKEGIPEDNKQIEVIWQKYTTDFELMKKDLDSRQRAIVELYASMRNTHQKLSEMGQAVTLPPSDELTVMNVAKLSPDQLLELCTVNSVQGANSKSSREHQEFAKTPLTICISKLYDLPTKIIATCEQTITKRREIIDWVTDLTREKGISRHCLDNRMQEYKAENEMLTSSLEQAKGGFQKSLEEIIEFIRKTMNEAKACQLRTEEQLCMMAELDSENADLRKQLHNTDNFKLQRTKIEELEKQLKEEKRTKTIMRDHLERAAGQIKIRDERALQLETALEQAKSHSTDLEQLVQKLQKQGQQLQANFDKELSNLTLSVKENMQHLEEIADARAKLQTEKEDLEKRLEDLSQYYNESLKSVKHDMNVNIAKLIETEKKFDVQVEEKKKVLEKLEAMCAQTVECEMRNKNLEIVLREKETQLGKALKYEKEWQTTKEELNLTIRDLKDCKSQLLEQSKTIKQLEDDLENSRRLEEELKTSLVTKDKNIGDLEKKRTQLEEQLQDRENKISSYEIQLSSLKSHITQLQDDFGEFDNLEELHDMINQQRANLLETTRQNGELAQALQKKDEELDRHLERLAEQEHIMKQKDGCIKLLSDKEEEQTKIIKLLRTNLEMRTQADVDLSQQISEKNSEIEALIANVETRKQQISQLETIILTLEEQTSKSIMERRKKDQERINFLEKQIAEYEAFHLNNKHDLPDKNLDSIIDILEKELGTSVEPRVTTRSHEYVAIPKKKFTGDQRREYFECHKGKNQTAYQTEQESIPTKIVLDNIVNKTYTTNPDLFKVDNLGRKKAILNIETHKWVTGPHPGPETYSNTPPVKENLYGPLRGGLFNTNHPFLTRNLPLFNIDQFREDKRNKMFKLACHKL</sequence>
<dbReference type="Proteomes" id="UP000494256">
    <property type="component" value="Unassembled WGS sequence"/>
</dbReference>
<feature type="coiled-coil region" evidence="1">
    <location>
        <begin position="549"/>
        <end position="697"/>
    </location>
</feature>
<dbReference type="OrthoDB" id="6923473at2759"/>
<dbReference type="EMBL" id="CADEBD010000494">
    <property type="protein sequence ID" value="CAB3256628.1"/>
    <property type="molecule type" value="Genomic_DNA"/>
</dbReference>
<evidence type="ECO:0000313" key="6">
    <source>
        <dbReference type="Proteomes" id="UP000494256"/>
    </source>
</evidence>
<accession>A0A8S1BE77</accession>
<evidence type="ECO:0000313" key="4">
    <source>
        <dbReference type="EMBL" id="CAB3256628.1"/>
    </source>
</evidence>
<feature type="region of interest" description="Disordered" evidence="2">
    <location>
        <begin position="1"/>
        <end position="90"/>
    </location>
</feature>
<protein>
    <submittedName>
        <fullName evidence="4">Uncharacterized protein</fullName>
    </submittedName>
</protein>
<feature type="compositionally biased region" description="Polar residues" evidence="2">
    <location>
        <begin position="16"/>
        <end position="35"/>
    </location>
</feature>
<evidence type="ECO:0000313" key="5">
    <source>
        <dbReference type="Proteomes" id="UP000494106"/>
    </source>
</evidence>
<gene>
    <name evidence="4" type="ORF">APLA_LOCUS15661</name>
    <name evidence="3" type="ORF">APLA_LOCUS2290</name>
</gene>
<keyword evidence="5" id="KW-1185">Reference proteome</keyword>
<dbReference type="EMBL" id="CADEBC010000196">
    <property type="protein sequence ID" value="CAB3225010.1"/>
    <property type="molecule type" value="Genomic_DNA"/>
</dbReference>
<name>A0A8S1BE77_ARCPL</name>
<evidence type="ECO:0000256" key="1">
    <source>
        <dbReference type="SAM" id="Coils"/>
    </source>
</evidence>
<feature type="coiled-coil region" evidence="1">
    <location>
        <begin position="754"/>
        <end position="803"/>
    </location>
</feature>
<evidence type="ECO:0000313" key="3">
    <source>
        <dbReference type="EMBL" id="CAB3225010.1"/>
    </source>
</evidence>
<feature type="coiled-coil region" evidence="1">
    <location>
        <begin position="345"/>
        <end position="474"/>
    </location>
</feature>
<dbReference type="AlphaFoldDB" id="A0A8S1BE77"/>
<organism evidence="4 6">
    <name type="scientific">Arctia plantaginis</name>
    <name type="common">Wood tiger moth</name>
    <name type="synonym">Phalaena plantaginis</name>
    <dbReference type="NCBI Taxonomy" id="874455"/>
    <lineage>
        <taxon>Eukaryota</taxon>
        <taxon>Metazoa</taxon>
        <taxon>Ecdysozoa</taxon>
        <taxon>Arthropoda</taxon>
        <taxon>Hexapoda</taxon>
        <taxon>Insecta</taxon>
        <taxon>Pterygota</taxon>
        <taxon>Neoptera</taxon>
        <taxon>Endopterygota</taxon>
        <taxon>Lepidoptera</taxon>
        <taxon>Glossata</taxon>
        <taxon>Ditrysia</taxon>
        <taxon>Noctuoidea</taxon>
        <taxon>Erebidae</taxon>
        <taxon>Arctiinae</taxon>
        <taxon>Arctia</taxon>
    </lineage>
</organism>
<keyword evidence="1" id="KW-0175">Coiled coil</keyword>
<comment type="caution">
    <text evidence="4">The sequence shown here is derived from an EMBL/GenBank/DDBJ whole genome shotgun (WGS) entry which is preliminary data.</text>
</comment>
<evidence type="ECO:0000256" key="2">
    <source>
        <dbReference type="SAM" id="MobiDB-lite"/>
    </source>
</evidence>
<reference evidence="5 6" key="1">
    <citation type="submission" date="2020-04" db="EMBL/GenBank/DDBJ databases">
        <authorList>
            <person name="Wallbank WR R."/>
            <person name="Pardo Diaz C."/>
            <person name="Kozak K."/>
            <person name="Martin S."/>
            <person name="Jiggins C."/>
            <person name="Moest M."/>
            <person name="Warren A I."/>
            <person name="Byers J.R.P. K."/>
            <person name="Montejo-Kovacevich G."/>
            <person name="Yen C E."/>
        </authorList>
    </citation>
    <scope>NUCLEOTIDE SEQUENCE [LARGE SCALE GENOMIC DNA]</scope>
</reference>
<proteinExistence type="predicted"/>